<comment type="caution">
    <text evidence="1">The sequence shown here is derived from an EMBL/GenBank/DDBJ whole genome shotgun (WGS) entry which is preliminary data.</text>
</comment>
<proteinExistence type="predicted"/>
<evidence type="ECO:0000313" key="2">
    <source>
        <dbReference type="Proteomes" id="UP001062846"/>
    </source>
</evidence>
<protein>
    <submittedName>
        <fullName evidence="1">Uncharacterized protein</fullName>
    </submittedName>
</protein>
<dbReference type="EMBL" id="CM046397">
    <property type="protein sequence ID" value="KAI8535071.1"/>
    <property type="molecule type" value="Genomic_DNA"/>
</dbReference>
<gene>
    <name evidence="1" type="ORF">RHMOL_Rhmol10G0146500</name>
</gene>
<keyword evidence="2" id="KW-1185">Reference proteome</keyword>
<accession>A0ACC0M3E6</accession>
<evidence type="ECO:0000313" key="1">
    <source>
        <dbReference type="EMBL" id="KAI8535071.1"/>
    </source>
</evidence>
<name>A0ACC0M3E6_RHOML</name>
<dbReference type="Proteomes" id="UP001062846">
    <property type="component" value="Chromosome 10"/>
</dbReference>
<reference evidence="1" key="1">
    <citation type="submission" date="2022-02" db="EMBL/GenBank/DDBJ databases">
        <title>Plant Genome Project.</title>
        <authorList>
            <person name="Zhang R.-G."/>
        </authorList>
    </citation>
    <scope>NUCLEOTIDE SEQUENCE</scope>
    <source>
        <strain evidence="1">AT1</strain>
    </source>
</reference>
<organism evidence="1 2">
    <name type="scientific">Rhododendron molle</name>
    <name type="common">Chinese azalea</name>
    <name type="synonym">Azalea mollis</name>
    <dbReference type="NCBI Taxonomy" id="49168"/>
    <lineage>
        <taxon>Eukaryota</taxon>
        <taxon>Viridiplantae</taxon>
        <taxon>Streptophyta</taxon>
        <taxon>Embryophyta</taxon>
        <taxon>Tracheophyta</taxon>
        <taxon>Spermatophyta</taxon>
        <taxon>Magnoliopsida</taxon>
        <taxon>eudicotyledons</taxon>
        <taxon>Gunneridae</taxon>
        <taxon>Pentapetalae</taxon>
        <taxon>asterids</taxon>
        <taxon>Ericales</taxon>
        <taxon>Ericaceae</taxon>
        <taxon>Ericoideae</taxon>
        <taxon>Rhodoreae</taxon>
        <taxon>Rhododendron</taxon>
    </lineage>
</organism>
<sequence length="83" mass="9453">MPQQSRAVEKSRGLLNNNESKEVILQKPLGVPFEPKGRARKGRRGSQLCSCGNWRISCGLEWRLRRGNLKPPAEKLLQEDELI</sequence>